<evidence type="ECO:0000259" key="10">
    <source>
        <dbReference type="PROSITE" id="PS50259"/>
    </source>
</evidence>
<dbReference type="InterPro" id="IPR001828">
    <property type="entry name" value="ANF_lig-bd_rcpt"/>
</dbReference>
<evidence type="ECO:0000256" key="1">
    <source>
        <dbReference type="ARBA" id="ARBA00004141"/>
    </source>
</evidence>
<evidence type="ECO:0000256" key="5">
    <source>
        <dbReference type="ARBA" id="ARBA00023136"/>
    </source>
</evidence>
<feature type="transmembrane region" description="Helical" evidence="9">
    <location>
        <begin position="369"/>
        <end position="394"/>
    </location>
</feature>
<keyword evidence="12" id="KW-1185">Reference proteome</keyword>
<gene>
    <name evidence="11" type="ORF">ACJMK2_019956</name>
</gene>
<dbReference type="InterPro" id="IPR002455">
    <property type="entry name" value="GPCR3_GABA-B"/>
</dbReference>
<dbReference type="CDD" id="cd06366">
    <property type="entry name" value="PBP1_GABAb_receptor"/>
    <property type="match status" value="1"/>
</dbReference>
<comment type="subcellular location">
    <subcellularLocation>
        <location evidence="1">Membrane</location>
        <topology evidence="1">Multi-pass membrane protein</topology>
    </subcellularLocation>
</comment>
<feature type="transmembrane region" description="Helical" evidence="9">
    <location>
        <begin position="485"/>
        <end position="506"/>
    </location>
</feature>
<dbReference type="InterPro" id="IPR017978">
    <property type="entry name" value="GPCR_3_C"/>
</dbReference>
<feature type="transmembrane region" description="Helical" evidence="9">
    <location>
        <begin position="578"/>
        <end position="600"/>
    </location>
</feature>
<evidence type="ECO:0000256" key="4">
    <source>
        <dbReference type="ARBA" id="ARBA00023040"/>
    </source>
</evidence>
<evidence type="ECO:0000256" key="9">
    <source>
        <dbReference type="SAM" id="Phobius"/>
    </source>
</evidence>
<dbReference type="PANTHER" id="PTHR10519">
    <property type="entry name" value="GABA-B RECEPTOR"/>
    <property type="match status" value="1"/>
</dbReference>
<dbReference type="PRINTS" id="PR01177">
    <property type="entry name" value="GABAB1RECPTR"/>
</dbReference>
<feature type="domain" description="G-protein coupled receptors family 3 profile" evidence="10">
    <location>
        <begin position="376"/>
        <end position="632"/>
    </location>
</feature>
<keyword evidence="5 9" id="KW-0472">Membrane</keyword>
<keyword evidence="6" id="KW-0675">Receptor</keyword>
<evidence type="ECO:0000256" key="8">
    <source>
        <dbReference type="ARBA" id="ARBA00023224"/>
    </source>
</evidence>
<sequence>MILGFPACPNGDRIPLYVGCLMELEPPWWADYARFFPKLIEHTMAQIKNRGDVLSEYELKLIVENTQNEPGLAAKQLFEMVTKSPPKVALLGPTLSTPLSITGQITPFYNITQISFIATTSVTVSEDLYSTLFRINFVDNDVNPVRIALMKHYGWKKVGTLLYQSEISISQMDKFHELLKANNFTLLTSVLISNIEDMKDYISRLKAYRQGLYGSKYVWILTGSSMYHNWINSSPEDSLPCPLRQLIEAAWGHFLITNMNISPEEKVTISGMVPNEFSSFTNNLSASLSGNYLMSDYSSLVYDATWALALGLNNSLKYLGELRLENYNYSTPYLNSVMKGMHEVEFRGISKPEDQFLYTEIHVPYSMPALILVLVLNSIGVVTALAFLAINVIYRNNRTIKMSSPSINNVLIVGSLIMYLAVYIVAIDYSVYGHQKTTRICMLETWSIAIGFTTVFGSLFSKTWRVYVIFRHTEPKKRNINDKHLLLILALFLSIDLVILVPWTFINPLFKAEIRNLSSEFEDNNIILTNILTYCHNDNQSYWFAALYIFKGLLLAFGTFIAWETRMVQVPALNDSKLIGFCIYNVVVVCAFGVTVQHALPSEQTTLQFLLLSICIVFCTTLVLYMLFLPKMKYRTQVGDRFILTSLQKRNEDRHGPFSLSVASTLQQSSAIASSTEANAEKIMSENKRLRMEIAMESIAIAKLKRTLLAKTGNLHIVKVNGGYQIEEFPMSR</sequence>
<dbReference type="SUPFAM" id="SSF53822">
    <property type="entry name" value="Periplasmic binding protein-like I"/>
    <property type="match status" value="1"/>
</dbReference>
<dbReference type="PROSITE" id="PS50259">
    <property type="entry name" value="G_PROTEIN_RECEP_F3_4"/>
    <property type="match status" value="1"/>
</dbReference>
<reference evidence="11 12" key="1">
    <citation type="submission" date="2024-11" db="EMBL/GenBank/DDBJ databases">
        <title>Chromosome-level genome assembly of the freshwater bivalve Anodonta woodiana.</title>
        <authorList>
            <person name="Chen X."/>
        </authorList>
    </citation>
    <scope>NUCLEOTIDE SEQUENCE [LARGE SCALE GENOMIC DNA]</scope>
    <source>
        <strain evidence="11">MN2024</strain>
        <tissue evidence="11">Gills</tissue>
    </source>
</reference>
<dbReference type="CDD" id="cd15047">
    <property type="entry name" value="7tmC_GABA-B-like"/>
    <property type="match status" value="1"/>
</dbReference>
<evidence type="ECO:0000256" key="3">
    <source>
        <dbReference type="ARBA" id="ARBA00022989"/>
    </source>
</evidence>
<comment type="caution">
    <text evidence="11">The sequence shown here is derived from an EMBL/GenBank/DDBJ whole genome shotgun (WGS) entry which is preliminary data.</text>
</comment>
<dbReference type="Pfam" id="PF01094">
    <property type="entry name" value="ANF_receptor"/>
    <property type="match status" value="2"/>
</dbReference>
<dbReference type="AlphaFoldDB" id="A0ABD3TXH6"/>
<keyword evidence="3 9" id="KW-1133">Transmembrane helix</keyword>
<evidence type="ECO:0000313" key="11">
    <source>
        <dbReference type="EMBL" id="KAL3841859.1"/>
    </source>
</evidence>
<proteinExistence type="predicted"/>
<dbReference type="EMBL" id="JBJQND010000017">
    <property type="protein sequence ID" value="KAL3841859.1"/>
    <property type="molecule type" value="Genomic_DNA"/>
</dbReference>
<dbReference type="Pfam" id="PF00003">
    <property type="entry name" value="7tm_3"/>
    <property type="match status" value="1"/>
</dbReference>
<keyword evidence="4" id="KW-0297">G-protein coupled receptor</keyword>
<dbReference type="InterPro" id="IPR028082">
    <property type="entry name" value="Peripla_BP_I"/>
</dbReference>
<dbReference type="Proteomes" id="UP001634394">
    <property type="component" value="Unassembled WGS sequence"/>
</dbReference>
<keyword evidence="8" id="KW-0807">Transducer</keyword>
<keyword evidence="7" id="KW-0325">Glycoprotein</keyword>
<evidence type="ECO:0000256" key="7">
    <source>
        <dbReference type="ARBA" id="ARBA00023180"/>
    </source>
</evidence>
<keyword evidence="2 9" id="KW-0812">Transmembrane</keyword>
<protein>
    <recommendedName>
        <fullName evidence="10">G-protein coupled receptors family 3 profile domain-containing protein</fullName>
    </recommendedName>
</protein>
<feature type="transmembrane region" description="Helical" evidence="9">
    <location>
        <begin position="606"/>
        <end position="628"/>
    </location>
</feature>
<dbReference type="GO" id="GO:0016020">
    <property type="term" value="C:membrane"/>
    <property type="evidence" value="ECO:0007669"/>
    <property type="project" value="UniProtKB-SubCell"/>
</dbReference>
<evidence type="ECO:0000256" key="6">
    <source>
        <dbReference type="ARBA" id="ARBA00023170"/>
    </source>
</evidence>
<evidence type="ECO:0000256" key="2">
    <source>
        <dbReference type="ARBA" id="ARBA00022692"/>
    </source>
</evidence>
<feature type="transmembrane region" description="Helical" evidence="9">
    <location>
        <begin position="446"/>
        <end position="464"/>
    </location>
</feature>
<organism evidence="11 12">
    <name type="scientific">Sinanodonta woodiana</name>
    <name type="common">Chinese pond mussel</name>
    <name type="synonym">Anodonta woodiana</name>
    <dbReference type="NCBI Taxonomy" id="1069815"/>
    <lineage>
        <taxon>Eukaryota</taxon>
        <taxon>Metazoa</taxon>
        <taxon>Spiralia</taxon>
        <taxon>Lophotrochozoa</taxon>
        <taxon>Mollusca</taxon>
        <taxon>Bivalvia</taxon>
        <taxon>Autobranchia</taxon>
        <taxon>Heteroconchia</taxon>
        <taxon>Palaeoheterodonta</taxon>
        <taxon>Unionida</taxon>
        <taxon>Unionoidea</taxon>
        <taxon>Unionidae</taxon>
        <taxon>Unioninae</taxon>
        <taxon>Sinanodonta</taxon>
    </lineage>
</organism>
<evidence type="ECO:0000313" key="12">
    <source>
        <dbReference type="Proteomes" id="UP001634394"/>
    </source>
</evidence>
<feature type="transmembrane region" description="Helical" evidence="9">
    <location>
        <begin position="542"/>
        <end position="563"/>
    </location>
</feature>
<dbReference type="GO" id="GO:0004930">
    <property type="term" value="F:G protein-coupled receptor activity"/>
    <property type="evidence" value="ECO:0007669"/>
    <property type="project" value="UniProtKB-KW"/>
</dbReference>
<feature type="transmembrane region" description="Helical" evidence="9">
    <location>
        <begin position="406"/>
        <end position="426"/>
    </location>
</feature>
<name>A0ABD3TXH6_SINWO</name>
<dbReference type="Gene3D" id="3.40.50.2300">
    <property type="match status" value="2"/>
</dbReference>
<dbReference type="PANTHER" id="PTHR10519:SF74">
    <property type="entry name" value="GAMMA-AMINOBUTYRIC ACID TYPE B RECEPTOR SUBUNIT 2"/>
    <property type="match status" value="1"/>
</dbReference>
<accession>A0ABD3TXH6</accession>